<keyword evidence="6" id="KW-1185">Reference proteome</keyword>
<evidence type="ECO:0000256" key="3">
    <source>
        <dbReference type="ARBA" id="ARBA00022801"/>
    </source>
</evidence>
<dbReference type="PANTHER" id="PTHR21661:SF35">
    <property type="entry name" value="EPOXIDE HYDROLASE"/>
    <property type="match status" value="1"/>
</dbReference>
<comment type="similarity">
    <text evidence="1">Belongs to the peptidase S33 family.</text>
</comment>
<evidence type="ECO:0000313" key="6">
    <source>
        <dbReference type="Proteomes" id="UP000219338"/>
    </source>
</evidence>
<dbReference type="AlphaFoldDB" id="A0A284S816"/>
<evidence type="ECO:0000256" key="2">
    <source>
        <dbReference type="ARBA" id="ARBA00022797"/>
    </source>
</evidence>
<proteinExistence type="inferred from homology"/>
<dbReference type="OrthoDB" id="7130006at2759"/>
<dbReference type="STRING" id="47428.A0A284S816"/>
<organism evidence="5 6">
    <name type="scientific">Armillaria ostoyae</name>
    <name type="common">Armillaria root rot fungus</name>
    <dbReference type="NCBI Taxonomy" id="47428"/>
    <lineage>
        <taxon>Eukaryota</taxon>
        <taxon>Fungi</taxon>
        <taxon>Dikarya</taxon>
        <taxon>Basidiomycota</taxon>
        <taxon>Agaricomycotina</taxon>
        <taxon>Agaricomycetes</taxon>
        <taxon>Agaricomycetidae</taxon>
        <taxon>Agaricales</taxon>
        <taxon>Marasmiineae</taxon>
        <taxon>Physalacriaceae</taxon>
        <taxon>Armillaria</taxon>
    </lineage>
</organism>
<evidence type="ECO:0000256" key="1">
    <source>
        <dbReference type="ARBA" id="ARBA00010088"/>
    </source>
</evidence>
<dbReference type="SUPFAM" id="SSF53474">
    <property type="entry name" value="alpha/beta-Hydrolases"/>
    <property type="match status" value="3"/>
</dbReference>
<dbReference type="Pfam" id="PF06441">
    <property type="entry name" value="EHN"/>
    <property type="match status" value="1"/>
</dbReference>
<keyword evidence="3 5" id="KW-0378">Hydrolase</keyword>
<dbReference type="Gene3D" id="3.40.50.1820">
    <property type="entry name" value="alpha/beta hydrolase"/>
    <property type="match status" value="2"/>
</dbReference>
<sequence length="601" mass="67240">MPSPETPFKISIPDEKPKLLQQKLALVTFPDELEDSGKKYGAPLKDIQRLVARWKGGFDWRAQEAALNAELPQFTSDIEVEGFGVLDIHYVHKRSEVEGAVPLLFVHGCAAGKLHRSKKDSPTFDGVVARTPEFPCRCAELTGIRVLRGQQKAELQACTEVSHKLMLALGYNEYVTQGGDWGGFITRKIALVYGAKHSKAWHTNMPTGRAPTVYEPTLYIRHLLTPYTAAEKAGLAHSQWFRTQGRGYSAEHSTQPQTLGYSLADSPVGLLAWIYEKLVNWTDAYPWDDDEVLTWISIYLFSRSGPTASIRIYYEVFNSDIAVLGEKPLIPYGVSYFPKELVSVPRLWIRTNGNVVFESEHAGGGHFAAHEKPQELVDDLRKMFGKGGPAFGVVPGKTGYSPNVTRSRPPTVRQPLLNLRYLFTPYTAAEKACLERNQWLLTKGSGYSAEHSPQPQTLGYSIADSPVGLLAWVFEKLVNWTDEYPWDDDEVLTWISIYLFSQSGPTGSIRIYFEVFGSSDFSDIAGQPSVPQGISYFPKELISFPRLWSRTTEHIVFESDHASGGHFAAYEMPQELVDDLRKMFRKGGPAFGVIPGKTGYR</sequence>
<gene>
    <name evidence="5" type="ORF">ARMOST_20713</name>
</gene>
<name>A0A284S816_ARMOS</name>
<evidence type="ECO:0000313" key="5">
    <source>
        <dbReference type="EMBL" id="SJL17169.1"/>
    </source>
</evidence>
<dbReference type="InterPro" id="IPR029058">
    <property type="entry name" value="AB_hydrolase_fold"/>
</dbReference>
<reference evidence="6" key="1">
    <citation type="journal article" date="2017" name="Nat. Ecol. Evol.">
        <title>Genome expansion and lineage-specific genetic innovations in the forest pathogenic fungi Armillaria.</title>
        <authorList>
            <person name="Sipos G."/>
            <person name="Prasanna A.N."/>
            <person name="Walter M.C."/>
            <person name="O'Connor E."/>
            <person name="Balint B."/>
            <person name="Krizsan K."/>
            <person name="Kiss B."/>
            <person name="Hess J."/>
            <person name="Varga T."/>
            <person name="Slot J."/>
            <person name="Riley R."/>
            <person name="Boka B."/>
            <person name="Rigling D."/>
            <person name="Barry K."/>
            <person name="Lee J."/>
            <person name="Mihaltcheva S."/>
            <person name="LaButti K."/>
            <person name="Lipzen A."/>
            <person name="Waldron R."/>
            <person name="Moloney N.M."/>
            <person name="Sperisen C."/>
            <person name="Kredics L."/>
            <person name="Vagvoelgyi C."/>
            <person name="Patrignani A."/>
            <person name="Fitzpatrick D."/>
            <person name="Nagy I."/>
            <person name="Doyle S."/>
            <person name="Anderson J.B."/>
            <person name="Grigoriev I.V."/>
            <person name="Gueldener U."/>
            <person name="Muensterkoetter M."/>
            <person name="Nagy L.G."/>
        </authorList>
    </citation>
    <scope>NUCLEOTIDE SEQUENCE [LARGE SCALE GENOMIC DNA]</scope>
    <source>
        <strain evidence="6">C18/9</strain>
    </source>
</reference>
<dbReference type="PANTHER" id="PTHR21661">
    <property type="entry name" value="EPOXIDE HYDROLASE 1-RELATED"/>
    <property type="match status" value="1"/>
</dbReference>
<dbReference type="EMBL" id="FUEG01000041">
    <property type="protein sequence ID" value="SJL17169.1"/>
    <property type="molecule type" value="Genomic_DNA"/>
</dbReference>
<dbReference type="GO" id="GO:0097176">
    <property type="term" value="P:epoxide metabolic process"/>
    <property type="evidence" value="ECO:0007669"/>
    <property type="project" value="TreeGrafter"/>
</dbReference>
<accession>A0A284S816</accession>
<keyword evidence="2" id="KW-0058">Aromatic hydrocarbons catabolism</keyword>
<dbReference type="InterPro" id="IPR010497">
    <property type="entry name" value="Epoxide_hydro_N"/>
</dbReference>
<feature type="domain" description="Epoxide hydrolase N-terminal" evidence="4">
    <location>
        <begin position="6"/>
        <end position="108"/>
    </location>
</feature>
<dbReference type="GO" id="GO:0004301">
    <property type="term" value="F:epoxide hydrolase activity"/>
    <property type="evidence" value="ECO:0007669"/>
    <property type="project" value="TreeGrafter"/>
</dbReference>
<evidence type="ECO:0000259" key="4">
    <source>
        <dbReference type="Pfam" id="PF06441"/>
    </source>
</evidence>
<protein>
    <submittedName>
        <fullName evidence="5">Related to epoxide hydrolase</fullName>
    </submittedName>
</protein>
<dbReference type="Proteomes" id="UP000219338">
    <property type="component" value="Unassembled WGS sequence"/>
</dbReference>